<evidence type="ECO:0000256" key="7">
    <source>
        <dbReference type="SAM" id="MobiDB-lite"/>
    </source>
</evidence>
<feature type="region of interest" description="Disordered" evidence="7">
    <location>
        <begin position="192"/>
        <end position="293"/>
    </location>
</feature>
<dbReference type="InParanoid" id="G3J9Z5"/>
<dbReference type="GO" id="GO:0000978">
    <property type="term" value="F:RNA polymerase II cis-regulatory region sequence-specific DNA binding"/>
    <property type="evidence" value="ECO:0007669"/>
    <property type="project" value="TreeGrafter"/>
</dbReference>
<keyword evidence="2" id="KW-0862">Zinc</keyword>
<dbReference type="PANTHER" id="PTHR31944">
    <property type="entry name" value="HEME-RESPONSIVE ZINC FINGER TRANSCRIPTION FACTOR HAP1"/>
    <property type="match status" value="1"/>
</dbReference>
<dbReference type="KEGG" id="cmt:CCM_02489"/>
<dbReference type="GO" id="GO:0005634">
    <property type="term" value="C:nucleus"/>
    <property type="evidence" value="ECO:0007669"/>
    <property type="project" value="TreeGrafter"/>
</dbReference>
<dbReference type="CDD" id="cd12148">
    <property type="entry name" value="fungal_TF_MHR"/>
    <property type="match status" value="1"/>
</dbReference>
<dbReference type="GO" id="GO:0008270">
    <property type="term" value="F:zinc ion binding"/>
    <property type="evidence" value="ECO:0007669"/>
    <property type="project" value="InterPro"/>
</dbReference>
<keyword evidence="4" id="KW-0238">DNA-binding</keyword>
<evidence type="ECO:0000256" key="5">
    <source>
        <dbReference type="ARBA" id="ARBA00023163"/>
    </source>
</evidence>
<dbReference type="Pfam" id="PF04082">
    <property type="entry name" value="Fungal_trans"/>
    <property type="match status" value="1"/>
</dbReference>
<dbReference type="EMBL" id="JH126400">
    <property type="protein sequence ID" value="EGX94218.1"/>
    <property type="molecule type" value="Genomic_DNA"/>
</dbReference>
<name>G3J9Z5_CORMM</name>
<evidence type="ECO:0000313" key="9">
    <source>
        <dbReference type="EMBL" id="EGX94218.1"/>
    </source>
</evidence>
<protein>
    <submittedName>
        <fullName evidence="9">Zn2Cys6 transcription factor</fullName>
    </submittedName>
</protein>
<dbReference type="GO" id="GO:0006351">
    <property type="term" value="P:DNA-templated transcription"/>
    <property type="evidence" value="ECO:0007669"/>
    <property type="project" value="InterPro"/>
</dbReference>
<dbReference type="OMA" id="YIVRMAM"/>
<evidence type="ECO:0000259" key="8">
    <source>
        <dbReference type="SMART" id="SM00906"/>
    </source>
</evidence>
<keyword evidence="3" id="KW-0805">Transcription regulation</keyword>
<dbReference type="RefSeq" id="XP_006667704.1">
    <property type="nucleotide sequence ID" value="XM_006667641.1"/>
</dbReference>
<feature type="compositionally biased region" description="Acidic residues" evidence="7">
    <location>
        <begin position="259"/>
        <end position="270"/>
    </location>
</feature>
<dbReference type="OrthoDB" id="5414787at2759"/>
<dbReference type="InterPro" id="IPR051430">
    <property type="entry name" value="Fungal_TF_Env_Response"/>
</dbReference>
<dbReference type="VEuPathDB" id="FungiDB:CCM_02489"/>
<keyword evidence="6" id="KW-0539">Nucleus</keyword>
<accession>G3J9Z5</accession>
<dbReference type="HOGENOM" id="CLU_007091_0_1_1"/>
<evidence type="ECO:0000313" key="10">
    <source>
        <dbReference type="Proteomes" id="UP000001610"/>
    </source>
</evidence>
<evidence type="ECO:0000256" key="4">
    <source>
        <dbReference type="ARBA" id="ARBA00023125"/>
    </source>
</evidence>
<feature type="compositionally biased region" description="Basic and acidic residues" evidence="7">
    <location>
        <begin position="16"/>
        <end position="26"/>
    </location>
</feature>
<evidence type="ECO:0000256" key="2">
    <source>
        <dbReference type="ARBA" id="ARBA00022833"/>
    </source>
</evidence>
<evidence type="ECO:0000256" key="1">
    <source>
        <dbReference type="ARBA" id="ARBA00022723"/>
    </source>
</evidence>
<dbReference type="eggNOG" id="ENOG502RJ72">
    <property type="taxonomic scope" value="Eukaryota"/>
</dbReference>
<dbReference type="SMART" id="SM00906">
    <property type="entry name" value="Fungal_trans"/>
    <property type="match status" value="1"/>
</dbReference>
<organism evidence="9 10">
    <name type="scientific">Cordyceps militaris (strain CM01)</name>
    <name type="common">Caterpillar fungus</name>
    <dbReference type="NCBI Taxonomy" id="983644"/>
    <lineage>
        <taxon>Eukaryota</taxon>
        <taxon>Fungi</taxon>
        <taxon>Dikarya</taxon>
        <taxon>Ascomycota</taxon>
        <taxon>Pezizomycotina</taxon>
        <taxon>Sordariomycetes</taxon>
        <taxon>Hypocreomycetidae</taxon>
        <taxon>Hypocreales</taxon>
        <taxon>Cordycipitaceae</taxon>
        <taxon>Cordyceps</taxon>
    </lineage>
</organism>
<sequence>MAYSDQKGPSSSWREGGFRELTVDPRQRRHTTRLHRTQANTYIIPASYQDVVELLVRDLVPNPGTELAILNAKSWLTMIPGHHSAQVPRSPVAAIAPPLHCLLAVQIPTGWRNSQKPFIFPRALAGCNLLAFPISLNRRHPAARLCLRIPSRVITACSIANLFQITLHPKQPDISPSFPSSNPGRRCRYILSLRTPPHPSRHVRNNSRRNNRRSNSSPPRRRNPCRIPIPSSAVSSAPDRSSPCQKSNRACKYSADADGLPDSDVSDVELPESGRPSKRNCPPGTTPSATSNAADSSALAAAVAAAKNSDASGLPLLEELSLRMERLEKQVMVRSPAVTDLSAGRVAVATADTIRGLSVKNGAKRTRFFGQASPRIMFNLFDDAKSFIHQHRSIAGGREVLSDFRAAHHFIHENYNKALTPISVYVDSMMPVQKRMTDILPAKDVCDRLVSSYVDSSETIYRILHIPSFMEQYNLYWSGRQQSIFFLPQLLAVLSTASRFETKSKGILHERVDGVHNPTSCALVRSWLDSLKGKERVEFESLQVEVLLLHAQRMVTQRTNELWAQLGYIVRNAMSMGLHRDPSEFGPRMSVFQGELRRRLWFTIMDIDVHLSIALNMPTTVREGDFTCRAPRNLDDLDLFEGMRELPPSKPIDQITDNQLQVYGAMTLPTRMKVAHLVNTIDSIRDYQEVLDVGIKLDSLLEDINYLFPRQGILNDTQKSKMWRSRVILDMHARRPLLALYRSLAMGTPDAPPQITRAHLRSSMVILKYLDEIDPRQPYFEIITAMYHQMLKHDIVQAALSVCYYIQAAHRSSENMMGAHPRQSPEYGVDDYPLYKPETTLSIWSPERMVSTVEKSLEILTRHSSGNDTKDLLTLALVLETVRKPELRADEVVRGLYSVLDLLLRSSNTTLEKVRSVPQTQERYGSDGYAHDHAHMSNPAATAADFGGWLIWDGWD</sequence>
<evidence type="ECO:0000256" key="3">
    <source>
        <dbReference type="ARBA" id="ARBA00023015"/>
    </source>
</evidence>
<proteinExistence type="predicted"/>
<keyword evidence="5" id="KW-0804">Transcription</keyword>
<dbReference type="GO" id="GO:0001228">
    <property type="term" value="F:DNA-binding transcription activator activity, RNA polymerase II-specific"/>
    <property type="evidence" value="ECO:0007669"/>
    <property type="project" value="TreeGrafter"/>
</dbReference>
<feature type="region of interest" description="Disordered" evidence="7">
    <location>
        <begin position="1"/>
        <end position="32"/>
    </location>
</feature>
<reference evidence="9 10" key="1">
    <citation type="journal article" date="2011" name="Genome Biol.">
        <title>Genome sequence of the insect pathogenic fungus Cordyceps militaris, a valued traditional Chinese medicine.</title>
        <authorList>
            <person name="Zheng P."/>
            <person name="Xia Y."/>
            <person name="Xiao G."/>
            <person name="Xiong C."/>
            <person name="Hu X."/>
            <person name="Zhang S."/>
            <person name="Zheng H."/>
            <person name="Huang Y."/>
            <person name="Zhou Y."/>
            <person name="Wang S."/>
            <person name="Zhao G.P."/>
            <person name="Liu X."/>
            <person name="St Leger R.J."/>
            <person name="Wang C."/>
        </authorList>
    </citation>
    <scope>NUCLEOTIDE SEQUENCE [LARGE SCALE GENOMIC DNA]</scope>
    <source>
        <strain evidence="9 10">CM01</strain>
    </source>
</reference>
<dbReference type="PANTHER" id="PTHR31944:SF131">
    <property type="entry name" value="HEME-RESPONSIVE ZINC FINGER TRANSCRIPTION FACTOR HAP1"/>
    <property type="match status" value="1"/>
</dbReference>
<dbReference type="Proteomes" id="UP000001610">
    <property type="component" value="Unassembled WGS sequence"/>
</dbReference>
<keyword evidence="1" id="KW-0479">Metal-binding</keyword>
<dbReference type="AlphaFoldDB" id="G3J9Z5"/>
<feature type="compositionally biased region" description="Low complexity" evidence="7">
    <location>
        <begin position="225"/>
        <end position="243"/>
    </location>
</feature>
<feature type="domain" description="Xylanolytic transcriptional activator regulatory" evidence="8">
    <location>
        <begin position="562"/>
        <end position="637"/>
    </location>
</feature>
<gene>
    <name evidence="9" type="ORF">CCM_02489</name>
</gene>
<keyword evidence="10" id="KW-1185">Reference proteome</keyword>
<dbReference type="InterPro" id="IPR007219">
    <property type="entry name" value="XnlR_reg_dom"/>
</dbReference>
<feature type="compositionally biased region" description="Basic residues" evidence="7">
    <location>
        <begin position="199"/>
        <end position="212"/>
    </location>
</feature>
<evidence type="ECO:0000256" key="6">
    <source>
        <dbReference type="ARBA" id="ARBA00023242"/>
    </source>
</evidence>
<dbReference type="GeneID" id="18164516"/>